<evidence type="ECO:0000313" key="3">
    <source>
        <dbReference type="EMBL" id="GFC89614.1"/>
    </source>
</evidence>
<feature type="domain" description="Bacterial alpha-2-macroglobulin MG10" evidence="1">
    <location>
        <begin position="142"/>
        <end position="170"/>
    </location>
</feature>
<dbReference type="InterPro" id="IPR051802">
    <property type="entry name" value="YfhM-like"/>
</dbReference>
<feature type="domain" description="A2MG CUB" evidence="2">
    <location>
        <begin position="58"/>
        <end position="107"/>
    </location>
</feature>
<reference evidence="3" key="1">
    <citation type="journal article" date="2019" name="Sci. Rep.">
        <title>Draft genome of Tanacetum cinerariifolium, the natural source of mosquito coil.</title>
        <authorList>
            <person name="Yamashiro T."/>
            <person name="Shiraishi A."/>
            <person name="Satake H."/>
            <person name="Nakayama K."/>
        </authorList>
    </citation>
    <scope>NUCLEOTIDE SEQUENCE</scope>
</reference>
<dbReference type="EMBL" id="BKCJ011121824">
    <property type="protein sequence ID" value="GFC89614.1"/>
    <property type="molecule type" value="Genomic_DNA"/>
</dbReference>
<dbReference type="AlphaFoldDB" id="A0A699RZ79"/>
<evidence type="ECO:0000259" key="2">
    <source>
        <dbReference type="Pfam" id="PF21765"/>
    </source>
</evidence>
<dbReference type="Pfam" id="PF21765">
    <property type="entry name" value="CUB_A2MG"/>
    <property type="match status" value="1"/>
</dbReference>
<accession>A0A699RZ79</accession>
<feature type="non-terminal residue" evidence="3">
    <location>
        <position position="1"/>
    </location>
</feature>
<organism evidence="3">
    <name type="scientific">Tanacetum cinerariifolium</name>
    <name type="common">Dalmatian daisy</name>
    <name type="synonym">Chrysanthemum cinerariifolium</name>
    <dbReference type="NCBI Taxonomy" id="118510"/>
    <lineage>
        <taxon>Eukaryota</taxon>
        <taxon>Viridiplantae</taxon>
        <taxon>Streptophyta</taxon>
        <taxon>Embryophyta</taxon>
        <taxon>Tracheophyta</taxon>
        <taxon>Spermatophyta</taxon>
        <taxon>Magnoliopsida</taxon>
        <taxon>eudicotyledons</taxon>
        <taxon>Gunneridae</taxon>
        <taxon>Pentapetalae</taxon>
        <taxon>asterids</taxon>
        <taxon>campanulids</taxon>
        <taxon>Asterales</taxon>
        <taxon>Asteraceae</taxon>
        <taxon>Asteroideae</taxon>
        <taxon>Anthemideae</taxon>
        <taxon>Anthemidinae</taxon>
        <taxon>Tanacetum</taxon>
    </lineage>
</organism>
<protein>
    <submittedName>
        <fullName evidence="3">Uncharacterized protein</fullName>
    </submittedName>
</protein>
<dbReference type="InterPro" id="IPR049122">
    <property type="entry name" value="A2MG_CUB"/>
</dbReference>
<evidence type="ECO:0000259" key="1">
    <source>
        <dbReference type="Pfam" id="PF17973"/>
    </source>
</evidence>
<dbReference type="PANTHER" id="PTHR40094">
    <property type="entry name" value="ALPHA-2-MACROGLOBULIN HOMOLOG"/>
    <property type="match status" value="1"/>
</dbReference>
<dbReference type="Pfam" id="PF17973">
    <property type="entry name" value="bMG10"/>
    <property type="match status" value="1"/>
</dbReference>
<dbReference type="GO" id="GO:0004866">
    <property type="term" value="F:endopeptidase inhibitor activity"/>
    <property type="evidence" value="ECO:0007669"/>
    <property type="project" value="TreeGrafter"/>
</dbReference>
<gene>
    <name evidence="3" type="ORF">Tci_861584</name>
</gene>
<name>A0A699RZ79_TANCI</name>
<comment type="caution">
    <text evidence="3">The sequence shown here is derived from an EMBL/GenBank/DDBJ whole genome shotgun (WGS) entry which is preliminary data.</text>
</comment>
<dbReference type="InterPro" id="IPR041246">
    <property type="entry name" value="Bact_MG10"/>
</dbReference>
<dbReference type="PANTHER" id="PTHR40094:SF1">
    <property type="entry name" value="UBIQUITIN DOMAIN-CONTAINING PROTEIN"/>
    <property type="match status" value="1"/>
</dbReference>
<proteinExistence type="predicted"/>
<sequence>EENKLAADKVEERLFALSDQVAASRYLSTQERNSLFLAGRDLLGKPEAKWAATLNSGSNNRELSNDQPGVKLDSSVLASPLTVQNTGGDTLYQQMTISGYPSQPPTAGGENLAIRREYLGMDGEALNLNALKSGELVLGFNTVHLLYLARAVTPGIYRVPPPQVESMYRPNWQALGEAPAQLVVKGKK</sequence>